<dbReference type="eggNOG" id="COG3581">
    <property type="taxonomic scope" value="Bacteria"/>
</dbReference>
<keyword evidence="2" id="KW-1185">Reference proteome</keyword>
<dbReference type="AlphaFoldDB" id="F6BH79"/>
<dbReference type="InterPro" id="IPR010327">
    <property type="entry name" value="FldB/FldC_alpha/beta"/>
</dbReference>
<proteinExistence type="predicted"/>
<evidence type="ECO:0000313" key="1">
    <source>
        <dbReference type="EMBL" id="AEF16523.1"/>
    </source>
</evidence>
<evidence type="ECO:0000313" key="2">
    <source>
        <dbReference type="Proteomes" id="UP000007239"/>
    </source>
</evidence>
<dbReference type="STRING" id="858215.Thexy_0471"/>
<dbReference type="Pfam" id="PF06050">
    <property type="entry name" value="HGD-D"/>
    <property type="match status" value="1"/>
</dbReference>
<evidence type="ECO:0008006" key="3">
    <source>
        <dbReference type="Google" id="ProtNLM"/>
    </source>
</evidence>
<sequence length="364" mass="41648">MKVTFPYMGSPLIYEKLFELLGHDVITPPKPSLKTINYGVKYSPEFACFPLKVILGTYLEAIELGADTIITSGGNGPCRAGYYGEAQKKILENMGYEVDFIILDEPKRDFKGFLQKISRIKGENTWTDVLRIVNTVYKMAKSMDKIEKIIEEKRAYECNKGEFTKAWNEILSLYRRIRMPDDILFVEKEAYRRINNIEICNVPESEKIKIGIVGEIYVVMEPSINNNIEEVLNGYGVEVERAHYISEWIDNNLLPFKINKKEHDILKKAEKYIEIIIGGHAKQSIGAILDFKDRGFDGVIHLKPFGCLPELISQSIIDKISKQYDFPIISLSIDEQSATANLLTRIEAFIDVVKNKKLMAKMVK</sequence>
<gene>
    <name evidence="1" type="ordered locus">Thexy_0471</name>
</gene>
<protein>
    <recommendedName>
        <fullName evidence="3">DUF2229 domain-containing protein</fullName>
    </recommendedName>
</protein>
<dbReference type="EMBL" id="CP002739">
    <property type="protein sequence ID" value="AEF16523.1"/>
    <property type="molecule type" value="Genomic_DNA"/>
</dbReference>
<dbReference type="RefSeq" id="WP_013787274.1">
    <property type="nucleotide sequence ID" value="NC_015555.1"/>
</dbReference>
<dbReference type="PANTHER" id="PTHR32329:SF2">
    <property type="entry name" value="BIFUNCTIONAL PROTEIN [INCLUDES 2-HYDROXYACYL-COA DEHYDRATASE (N-TER) AND ITS ACTIVATOR DOMAIN (C_TERM)"/>
    <property type="match status" value="1"/>
</dbReference>
<accession>F6BH79</accession>
<dbReference type="KEGG" id="txy:Thexy_0471"/>
<name>F6BH79_THEXL</name>
<dbReference type="Gene3D" id="3.40.50.11900">
    <property type="match status" value="1"/>
</dbReference>
<organism evidence="1 2">
    <name type="scientific">Thermoanaerobacterium xylanolyticum (strain ATCC 49914 / DSM 7097 / LX-11)</name>
    <dbReference type="NCBI Taxonomy" id="858215"/>
    <lineage>
        <taxon>Bacteria</taxon>
        <taxon>Bacillati</taxon>
        <taxon>Bacillota</taxon>
        <taxon>Clostridia</taxon>
        <taxon>Thermoanaerobacterales</taxon>
        <taxon>Thermoanaerobacteraceae</taxon>
        <taxon>Thermoanaerobacterium</taxon>
    </lineage>
</organism>
<dbReference type="InterPro" id="IPR051805">
    <property type="entry name" value="Dehydratase_Activator_Redct"/>
</dbReference>
<dbReference type="Proteomes" id="UP000007239">
    <property type="component" value="Chromosome"/>
</dbReference>
<dbReference type="PANTHER" id="PTHR32329">
    <property type="entry name" value="BIFUNCTIONAL PROTEIN [INCLUDES 2-HYDROXYACYL-COA DEHYDRATASE (N-TER) AND ITS ACTIVATOR DOMAIN (C_TERM)-RELATED"/>
    <property type="match status" value="1"/>
</dbReference>
<reference evidence="1" key="1">
    <citation type="submission" date="2011-05" db="EMBL/GenBank/DDBJ databases">
        <title>Complete sequence of Thermoanaerobacterium xylanolyticum LX-11.</title>
        <authorList>
            <consortium name="US DOE Joint Genome Institute"/>
            <person name="Lucas S."/>
            <person name="Han J."/>
            <person name="Lapidus A."/>
            <person name="Cheng J.-F."/>
            <person name="Goodwin L."/>
            <person name="Pitluck S."/>
            <person name="Peters L."/>
            <person name="Mikhailova N."/>
            <person name="Lu M."/>
            <person name="Han C."/>
            <person name="Tapia R."/>
            <person name="Land M."/>
            <person name="Hauser L."/>
            <person name="Kyrpides N."/>
            <person name="Ivanova N."/>
            <person name="Pagani I."/>
            <person name="Hemme C."/>
            <person name="Woyke T."/>
        </authorList>
    </citation>
    <scope>NUCLEOTIDE SEQUENCE</scope>
    <source>
        <strain evidence="1">LX-11</strain>
    </source>
</reference>
<dbReference type="HOGENOM" id="CLU_057460_0_0_9"/>